<dbReference type="InterPro" id="IPR050169">
    <property type="entry name" value="Krueppel_C2H2_ZnF"/>
</dbReference>
<name>A0A8D2GPH5_UROPR</name>
<reference evidence="2" key="2">
    <citation type="submission" date="2025-09" db="UniProtKB">
        <authorList>
            <consortium name="Ensembl"/>
        </authorList>
    </citation>
    <scope>IDENTIFICATION</scope>
</reference>
<keyword evidence="3" id="KW-1185">Reference proteome</keyword>
<dbReference type="GeneTree" id="ENSGT00940000164088"/>
<dbReference type="AlphaFoldDB" id="A0A8D2GPH5"/>
<proteinExistence type="predicted"/>
<protein>
    <recommendedName>
        <fullName evidence="1">KRAB domain-containing protein</fullName>
    </recommendedName>
</protein>
<sequence length="87" mass="9546">MAAEGFEEPSQGHVTFEDIAVYFSQEEWGLLDDAQKLLYHDVMLENFTLVASVGKVPHNHTAGLCAFLSFPCPSQSRTMTSAHSLAS</sequence>
<dbReference type="GO" id="GO:0006355">
    <property type="term" value="P:regulation of DNA-templated transcription"/>
    <property type="evidence" value="ECO:0007669"/>
    <property type="project" value="InterPro"/>
</dbReference>
<dbReference type="PROSITE" id="PS50805">
    <property type="entry name" value="KRAB"/>
    <property type="match status" value="1"/>
</dbReference>
<dbReference type="Gene3D" id="6.10.140.140">
    <property type="match status" value="1"/>
</dbReference>
<dbReference type="CDD" id="cd07765">
    <property type="entry name" value="KRAB_A-box"/>
    <property type="match status" value="1"/>
</dbReference>
<reference evidence="2" key="1">
    <citation type="submission" date="2025-08" db="UniProtKB">
        <authorList>
            <consortium name="Ensembl"/>
        </authorList>
    </citation>
    <scope>IDENTIFICATION</scope>
</reference>
<evidence type="ECO:0000313" key="3">
    <source>
        <dbReference type="Proteomes" id="UP000694417"/>
    </source>
</evidence>
<dbReference type="Pfam" id="PF01352">
    <property type="entry name" value="KRAB"/>
    <property type="match status" value="1"/>
</dbReference>
<dbReference type="InterPro" id="IPR036051">
    <property type="entry name" value="KRAB_dom_sf"/>
</dbReference>
<evidence type="ECO:0000313" key="2">
    <source>
        <dbReference type="Ensembl" id="ENSUPAP00010000289.1"/>
    </source>
</evidence>
<dbReference type="SUPFAM" id="SSF109640">
    <property type="entry name" value="KRAB domain (Kruppel-associated box)"/>
    <property type="match status" value="1"/>
</dbReference>
<feature type="domain" description="KRAB" evidence="1">
    <location>
        <begin position="14"/>
        <end position="87"/>
    </location>
</feature>
<dbReference type="Ensembl" id="ENSUPAT00010000322.1">
    <property type="protein sequence ID" value="ENSUPAP00010000289.1"/>
    <property type="gene ID" value="ENSUPAG00010000288.1"/>
</dbReference>
<dbReference type="Proteomes" id="UP000694417">
    <property type="component" value="Unplaced"/>
</dbReference>
<organism evidence="2 3">
    <name type="scientific">Urocitellus parryii</name>
    <name type="common">Arctic ground squirrel</name>
    <name type="synonym">Spermophilus parryii</name>
    <dbReference type="NCBI Taxonomy" id="9999"/>
    <lineage>
        <taxon>Eukaryota</taxon>
        <taxon>Metazoa</taxon>
        <taxon>Chordata</taxon>
        <taxon>Craniata</taxon>
        <taxon>Vertebrata</taxon>
        <taxon>Euteleostomi</taxon>
        <taxon>Mammalia</taxon>
        <taxon>Eutheria</taxon>
        <taxon>Euarchontoglires</taxon>
        <taxon>Glires</taxon>
        <taxon>Rodentia</taxon>
        <taxon>Sciuromorpha</taxon>
        <taxon>Sciuridae</taxon>
        <taxon>Xerinae</taxon>
        <taxon>Marmotini</taxon>
        <taxon>Urocitellus</taxon>
    </lineage>
</organism>
<evidence type="ECO:0000259" key="1">
    <source>
        <dbReference type="PROSITE" id="PS50805"/>
    </source>
</evidence>
<dbReference type="SMART" id="SM00349">
    <property type="entry name" value="KRAB"/>
    <property type="match status" value="1"/>
</dbReference>
<dbReference type="InterPro" id="IPR001909">
    <property type="entry name" value="KRAB"/>
</dbReference>
<dbReference type="PANTHER" id="PTHR23232">
    <property type="entry name" value="KRAB DOMAIN C2H2 ZINC FINGER"/>
    <property type="match status" value="1"/>
</dbReference>
<dbReference type="PANTHER" id="PTHR23232:SF133">
    <property type="entry name" value="RIKEN CDNA 1700020N01 GENE"/>
    <property type="match status" value="1"/>
</dbReference>
<accession>A0A8D2GPH5</accession>